<reference evidence="2" key="1">
    <citation type="submission" date="2022-11" db="UniProtKB">
        <authorList>
            <consortium name="WormBaseParasite"/>
        </authorList>
    </citation>
    <scope>IDENTIFICATION</scope>
</reference>
<name>A0AC34QN42_9BILA</name>
<sequence length="88" mass="9457">MFIGVHPDINASGLGTQIIQQSKKLAKEKGLDLQIANCAAVASLKAFTKAGFEPAVTFPYSEFLDHGRPVFGEQVDDGQALTMVAIRH</sequence>
<accession>A0AC34QN42</accession>
<dbReference type="Proteomes" id="UP000887576">
    <property type="component" value="Unplaced"/>
</dbReference>
<evidence type="ECO:0000313" key="2">
    <source>
        <dbReference type="WBParaSite" id="JU765_v2.g17776.t1"/>
    </source>
</evidence>
<proteinExistence type="predicted"/>
<organism evidence="1 2">
    <name type="scientific">Panagrolaimus sp. JU765</name>
    <dbReference type="NCBI Taxonomy" id="591449"/>
    <lineage>
        <taxon>Eukaryota</taxon>
        <taxon>Metazoa</taxon>
        <taxon>Ecdysozoa</taxon>
        <taxon>Nematoda</taxon>
        <taxon>Chromadorea</taxon>
        <taxon>Rhabditida</taxon>
        <taxon>Tylenchina</taxon>
        <taxon>Panagrolaimomorpha</taxon>
        <taxon>Panagrolaimoidea</taxon>
        <taxon>Panagrolaimidae</taxon>
        <taxon>Panagrolaimus</taxon>
    </lineage>
</organism>
<evidence type="ECO:0000313" key="1">
    <source>
        <dbReference type="Proteomes" id="UP000887576"/>
    </source>
</evidence>
<dbReference type="WBParaSite" id="JU765_v2.g17776.t1">
    <property type="protein sequence ID" value="JU765_v2.g17776.t1"/>
    <property type="gene ID" value="JU765_v2.g17776"/>
</dbReference>
<protein>
    <submittedName>
        <fullName evidence="2">N-acetyltransferase domain-containing protein</fullName>
    </submittedName>
</protein>